<dbReference type="NCBIfam" id="TIGR01845">
    <property type="entry name" value="outer_NodT"/>
    <property type="match status" value="1"/>
</dbReference>
<evidence type="ECO:0000256" key="1">
    <source>
        <dbReference type="ARBA" id="ARBA00007613"/>
    </source>
</evidence>
<evidence type="ECO:0000313" key="4">
    <source>
        <dbReference type="EMBL" id="SNT22167.1"/>
    </source>
</evidence>
<keyword evidence="2" id="KW-0564">Palmitate</keyword>
<dbReference type="AlphaFoldDB" id="A0A239KUX6"/>
<name>A0A239KUX6_9BURK</name>
<comment type="similarity">
    <text evidence="1 2">Belongs to the outer membrane factor (OMF) (TC 1.B.17) family.</text>
</comment>
<dbReference type="Pfam" id="PF02321">
    <property type="entry name" value="OEP"/>
    <property type="match status" value="2"/>
</dbReference>
<dbReference type="GO" id="GO:0005886">
    <property type="term" value="C:plasma membrane"/>
    <property type="evidence" value="ECO:0007669"/>
    <property type="project" value="UniProtKB-SubCell"/>
</dbReference>
<evidence type="ECO:0000256" key="3">
    <source>
        <dbReference type="SAM" id="Coils"/>
    </source>
</evidence>
<evidence type="ECO:0000313" key="5">
    <source>
        <dbReference type="Proteomes" id="UP000198284"/>
    </source>
</evidence>
<dbReference type="Proteomes" id="UP000198284">
    <property type="component" value="Unassembled WGS sequence"/>
</dbReference>
<dbReference type="PROSITE" id="PS51257">
    <property type="entry name" value="PROKAR_LIPOPROTEIN"/>
    <property type="match status" value="1"/>
</dbReference>
<comment type="subcellular location">
    <subcellularLocation>
        <location evidence="2">Cell membrane</location>
        <topology evidence="2">Lipid-anchor</topology>
    </subcellularLocation>
</comment>
<keyword evidence="2" id="KW-0812">Transmembrane</keyword>
<evidence type="ECO:0000256" key="2">
    <source>
        <dbReference type="RuleBase" id="RU362097"/>
    </source>
</evidence>
<protein>
    <submittedName>
        <fullName evidence="4">Efflux transporter, outer membrane factor (OMF) lipoprotein, NodT family</fullName>
    </submittedName>
</protein>
<dbReference type="RefSeq" id="WP_089401106.1">
    <property type="nucleotide sequence ID" value="NZ_FZOT01000017.1"/>
</dbReference>
<proteinExistence type="inferred from homology"/>
<organism evidence="4 5">
    <name type="scientific">Noviherbaspirillum humi</name>
    <dbReference type="NCBI Taxonomy" id="1688639"/>
    <lineage>
        <taxon>Bacteria</taxon>
        <taxon>Pseudomonadati</taxon>
        <taxon>Pseudomonadota</taxon>
        <taxon>Betaproteobacteria</taxon>
        <taxon>Burkholderiales</taxon>
        <taxon>Oxalobacteraceae</taxon>
        <taxon>Noviherbaspirillum</taxon>
    </lineage>
</organism>
<dbReference type="Gene3D" id="2.20.200.10">
    <property type="entry name" value="Outer membrane efflux proteins (OEP)"/>
    <property type="match status" value="1"/>
</dbReference>
<dbReference type="Gene3D" id="1.20.1600.10">
    <property type="entry name" value="Outer membrane efflux proteins (OEP)"/>
    <property type="match status" value="1"/>
</dbReference>
<keyword evidence="2" id="KW-0472">Membrane</keyword>
<keyword evidence="5" id="KW-1185">Reference proteome</keyword>
<keyword evidence="2" id="KW-1134">Transmembrane beta strand</keyword>
<feature type="coiled-coil region" evidence="3">
    <location>
        <begin position="384"/>
        <end position="418"/>
    </location>
</feature>
<dbReference type="PANTHER" id="PTHR30203:SF32">
    <property type="entry name" value="CATION EFFLUX SYSTEM PROTEIN CUSC"/>
    <property type="match status" value="1"/>
</dbReference>
<dbReference type="SUPFAM" id="SSF56954">
    <property type="entry name" value="Outer membrane efflux proteins (OEP)"/>
    <property type="match status" value="1"/>
</dbReference>
<reference evidence="4 5" key="1">
    <citation type="submission" date="2017-06" db="EMBL/GenBank/DDBJ databases">
        <authorList>
            <person name="Kim H.J."/>
            <person name="Triplett B.A."/>
        </authorList>
    </citation>
    <scope>NUCLEOTIDE SEQUENCE [LARGE SCALE GENOMIC DNA]</scope>
    <source>
        <strain evidence="4 5">U15</strain>
    </source>
</reference>
<keyword evidence="2 4" id="KW-0449">Lipoprotein</keyword>
<dbReference type="GO" id="GO:0015562">
    <property type="term" value="F:efflux transmembrane transporter activity"/>
    <property type="evidence" value="ECO:0007669"/>
    <property type="project" value="InterPro"/>
</dbReference>
<dbReference type="InterPro" id="IPR003423">
    <property type="entry name" value="OMP_efflux"/>
</dbReference>
<dbReference type="OrthoDB" id="9770517at2"/>
<accession>A0A239KUX6</accession>
<keyword evidence="3" id="KW-0175">Coiled coil</keyword>
<dbReference type="PANTHER" id="PTHR30203">
    <property type="entry name" value="OUTER MEMBRANE CATION EFFLUX PROTEIN"/>
    <property type="match status" value="1"/>
</dbReference>
<dbReference type="InterPro" id="IPR010131">
    <property type="entry name" value="MdtP/NodT-like"/>
</dbReference>
<sequence>MKRPNPFHLKAGGAGIALAAWAGLLSGCADVSMPAYQRPEAPMKSSFTERPDTKISAAETIRPDWWHEFRDPQLDALIARAIQQNIDLRILAGRIRVASAQIGEVRAGMLPSLDAGAGASFEKSTGQKFAKQFNLGTQVNWDLDIWGKVEKGVQAQSAEYRASEADWRAGYLNLVAGVATTYFQILQLDQQIEQQQLALSKNREILSTYDAMHRNGLLPNTRVLQQRAEINRLTNDLLELGRNREIAGNALCTLLGVPAGDFKVPPARLEERVQVPPVPGGLPAELLKRRPDVVAAEYRVLSAYNLVGQAKLAQLPSISLTGRGGSSSFALTDLLKSFTFGLLPSINIPILDPSIKARVKTSEAESGVAEEQYRRTVIAALEEVENSLVNLDAHKKQRVELQQQIGNLDQVARQVNAQLKEGVVSQLEVLENQRSLLGAQLALLANHQQILSDTVTLYKALGGGWSAVEVAQDAR</sequence>
<gene>
    <name evidence="4" type="ORF">SAMN06265795_117118</name>
</gene>
<dbReference type="EMBL" id="FZOT01000017">
    <property type="protein sequence ID" value="SNT22167.1"/>
    <property type="molecule type" value="Genomic_DNA"/>
</dbReference>